<sequence>MSTLSFTQYSLVGSDTTKFLQGQVTIHAERLEDNITQYTVICDLKGRIHFGIWLKKISSEHFEITVVSDQSHDFEQHIRKYGAFAKITLTALGEVFPTLQQHSTVFSAQKTDIVAWQHAAIADGQAWITQATAHAFQPQELRLHQQHAIAYDKGCYLGQEVIARLWFKAQPKQWLHLIEGTGIAPDVLSKIGTGIQVVNRIALESNQYLALVIARPQSLEESTEVSVLELPVHLQGDVARPK</sequence>
<dbReference type="Gene3D" id="3.30.70.1400">
    <property type="entry name" value="Aminomethyltransferase beta-barrel domains"/>
    <property type="match status" value="1"/>
</dbReference>
<evidence type="ECO:0000313" key="1">
    <source>
        <dbReference type="EMBL" id="SDB90362.1"/>
    </source>
</evidence>
<evidence type="ECO:0008006" key="3">
    <source>
        <dbReference type="Google" id="ProtNLM"/>
    </source>
</evidence>
<dbReference type="Proteomes" id="UP000242501">
    <property type="component" value="Unassembled WGS sequence"/>
</dbReference>
<dbReference type="STRING" id="1219383.SAMN05421733_104135"/>
<dbReference type="Gene3D" id="2.40.30.160">
    <property type="match status" value="1"/>
</dbReference>
<dbReference type="InterPro" id="IPR045179">
    <property type="entry name" value="YgfZ/GcvT"/>
</dbReference>
<reference evidence="2" key="1">
    <citation type="submission" date="2016-09" db="EMBL/GenBank/DDBJ databases">
        <authorList>
            <person name="Varghese N."/>
            <person name="Submissions S."/>
        </authorList>
    </citation>
    <scope>NUCLEOTIDE SEQUENCE [LARGE SCALE GENOMIC DNA]</scope>
    <source>
        <strain evidence="2">ANC 4422</strain>
    </source>
</reference>
<dbReference type="PANTHER" id="PTHR22602:SF0">
    <property type="entry name" value="TRANSFERASE CAF17, MITOCHONDRIAL-RELATED"/>
    <property type="match status" value="1"/>
</dbReference>
<dbReference type="PANTHER" id="PTHR22602">
    <property type="entry name" value="TRANSFERASE CAF17, MITOCHONDRIAL-RELATED"/>
    <property type="match status" value="1"/>
</dbReference>
<keyword evidence="2" id="KW-1185">Reference proteome</keyword>
<dbReference type="AlphaFoldDB" id="A0A1G6H7X8"/>
<dbReference type="EMBL" id="FMYL01000004">
    <property type="protein sequence ID" value="SDB90362.1"/>
    <property type="molecule type" value="Genomic_DNA"/>
</dbReference>
<dbReference type="NCBIfam" id="TIGR03317">
    <property type="entry name" value="ygfZ_signature"/>
    <property type="match status" value="1"/>
</dbReference>
<proteinExistence type="predicted"/>
<dbReference type="SUPFAM" id="SSF103025">
    <property type="entry name" value="Folate-binding domain"/>
    <property type="match status" value="1"/>
</dbReference>
<organism evidence="1 2">
    <name type="scientific">Acinetobacter boissieri</name>
    <dbReference type="NCBI Taxonomy" id="1219383"/>
    <lineage>
        <taxon>Bacteria</taxon>
        <taxon>Pseudomonadati</taxon>
        <taxon>Pseudomonadota</taxon>
        <taxon>Gammaproteobacteria</taxon>
        <taxon>Moraxellales</taxon>
        <taxon>Moraxellaceae</taxon>
        <taxon>Acinetobacter</taxon>
    </lineage>
</organism>
<dbReference type="GO" id="GO:0016226">
    <property type="term" value="P:iron-sulfur cluster assembly"/>
    <property type="evidence" value="ECO:0007669"/>
    <property type="project" value="TreeGrafter"/>
</dbReference>
<dbReference type="OrthoDB" id="9796287at2"/>
<name>A0A1G6H7X8_9GAMM</name>
<accession>A0A1G6H7X8</accession>
<evidence type="ECO:0000313" key="2">
    <source>
        <dbReference type="Proteomes" id="UP000242501"/>
    </source>
</evidence>
<dbReference type="RefSeq" id="WP_092747499.1">
    <property type="nucleotide sequence ID" value="NZ_FMYL01000004.1"/>
</dbReference>
<gene>
    <name evidence="1" type="ORF">SAMN05421733_104135</name>
</gene>
<dbReference type="InterPro" id="IPR017703">
    <property type="entry name" value="YgfZ/GCV_T_CS"/>
</dbReference>
<protein>
    <recommendedName>
        <fullName evidence="3">Aminomethyltransferase folate-binding domain-containing protein</fullName>
    </recommendedName>
</protein>